<feature type="compositionally biased region" description="Polar residues" evidence="1">
    <location>
        <begin position="1"/>
        <end position="10"/>
    </location>
</feature>
<sequence length="278" mass="31205">MPVRTKTASVSHEAPREEQPVRRDAPDELPMTMAEEGEAPELRTSMVRLVQFPQIWGMNASPFCLKLETWLRLAGLPFEIRASINTQKAPKGKLPFIVDGGQEIGDSTLIIEHLKATRGIDPDAGLDRHALATACAFQRLFEDHLYYIIAYSRWVDPEGWSATAPAYFTSLPAALRPFGKLFIRNAIRRQLYAQGISRHRPDEVYDMARRDFEAVAAQLNTHTFFLGEQLTTIDAVAYGFLANIVKVPVETGLKRAALEFPELVQWCETMEGGLYGDP</sequence>
<dbReference type="InterPro" id="IPR050931">
    <property type="entry name" value="Mito_Protein_Transport_Metaxin"/>
</dbReference>
<organism evidence="3 4">
    <name type="scientific">Arboricoccus pini</name>
    <dbReference type="NCBI Taxonomy" id="1963835"/>
    <lineage>
        <taxon>Bacteria</taxon>
        <taxon>Pseudomonadati</taxon>
        <taxon>Pseudomonadota</taxon>
        <taxon>Alphaproteobacteria</taxon>
        <taxon>Geminicoccales</taxon>
        <taxon>Geminicoccaceae</taxon>
        <taxon>Arboricoccus</taxon>
    </lineage>
</organism>
<dbReference type="InterPro" id="IPR036249">
    <property type="entry name" value="Thioredoxin-like_sf"/>
</dbReference>
<dbReference type="Pfam" id="PF17172">
    <property type="entry name" value="GST_N_4"/>
    <property type="match status" value="1"/>
</dbReference>
<evidence type="ECO:0000313" key="3">
    <source>
        <dbReference type="EMBL" id="SNB63214.1"/>
    </source>
</evidence>
<dbReference type="Proteomes" id="UP000197065">
    <property type="component" value="Unassembled WGS sequence"/>
</dbReference>
<dbReference type="Pfam" id="PF17171">
    <property type="entry name" value="GST_C_6"/>
    <property type="match status" value="1"/>
</dbReference>
<evidence type="ECO:0000313" key="4">
    <source>
        <dbReference type="Proteomes" id="UP000197065"/>
    </source>
</evidence>
<dbReference type="InterPro" id="IPR012336">
    <property type="entry name" value="Thioredoxin-like_fold"/>
</dbReference>
<dbReference type="PANTHER" id="PTHR12289:SF41">
    <property type="entry name" value="FAILED AXON CONNECTIONS-RELATED"/>
    <property type="match status" value="1"/>
</dbReference>
<proteinExistence type="predicted"/>
<dbReference type="InterPro" id="IPR040079">
    <property type="entry name" value="Glutathione_S-Trfase"/>
</dbReference>
<dbReference type="PROSITE" id="PS50404">
    <property type="entry name" value="GST_NTER"/>
    <property type="match status" value="1"/>
</dbReference>
<dbReference type="SFLD" id="SFLDG01180">
    <property type="entry name" value="SUF1"/>
    <property type="match status" value="1"/>
</dbReference>
<dbReference type="GO" id="GO:0016740">
    <property type="term" value="F:transferase activity"/>
    <property type="evidence" value="ECO:0007669"/>
    <property type="project" value="UniProtKB-KW"/>
</dbReference>
<feature type="region of interest" description="Disordered" evidence="1">
    <location>
        <begin position="1"/>
        <end position="30"/>
    </location>
</feature>
<keyword evidence="3" id="KW-0808">Transferase</keyword>
<dbReference type="InterPro" id="IPR033468">
    <property type="entry name" value="Metaxin_GST"/>
</dbReference>
<dbReference type="SFLD" id="SFLDG01200">
    <property type="entry name" value="SUF1.1"/>
    <property type="match status" value="1"/>
</dbReference>
<protein>
    <submittedName>
        <fullName evidence="3">Glutathione S-transferase</fullName>
    </submittedName>
</protein>
<gene>
    <name evidence="3" type="ORF">SAMN07250955_103286</name>
</gene>
<name>A0A212QU60_9PROT</name>
<dbReference type="CDD" id="cd03080">
    <property type="entry name" value="GST_N_Metaxin_like"/>
    <property type="match status" value="1"/>
</dbReference>
<dbReference type="AlphaFoldDB" id="A0A212QU60"/>
<dbReference type="Gene3D" id="3.40.30.10">
    <property type="entry name" value="Glutaredoxin"/>
    <property type="match status" value="1"/>
</dbReference>
<keyword evidence="4" id="KW-1185">Reference proteome</keyword>
<dbReference type="SUPFAM" id="SSF52833">
    <property type="entry name" value="Thioredoxin-like"/>
    <property type="match status" value="1"/>
</dbReference>
<dbReference type="SFLD" id="SFLDS00019">
    <property type="entry name" value="Glutathione_Transferase_(cytos"/>
    <property type="match status" value="1"/>
</dbReference>
<dbReference type="InterPro" id="IPR036282">
    <property type="entry name" value="Glutathione-S-Trfase_C_sf"/>
</dbReference>
<dbReference type="CDD" id="cd03193">
    <property type="entry name" value="GST_C_Metaxin"/>
    <property type="match status" value="1"/>
</dbReference>
<evidence type="ECO:0000256" key="1">
    <source>
        <dbReference type="SAM" id="MobiDB-lite"/>
    </source>
</evidence>
<dbReference type="InterPro" id="IPR004045">
    <property type="entry name" value="Glutathione_S-Trfase_N"/>
</dbReference>
<dbReference type="GO" id="GO:0005737">
    <property type="term" value="C:cytoplasm"/>
    <property type="evidence" value="ECO:0007669"/>
    <property type="project" value="TreeGrafter"/>
</dbReference>
<reference evidence="3 4" key="1">
    <citation type="submission" date="2017-06" db="EMBL/GenBank/DDBJ databases">
        <authorList>
            <person name="Kim H.J."/>
            <person name="Triplett B.A."/>
        </authorList>
    </citation>
    <scope>NUCLEOTIDE SEQUENCE [LARGE SCALE GENOMIC DNA]</scope>
    <source>
        <strain evidence="3 4">B29T1</strain>
    </source>
</reference>
<dbReference type="SUPFAM" id="SSF47616">
    <property type="entry name" value="GST C-terminal domain-like"/>
    <property type="match status" value="1"/>
</dbReference>
<feature type="compositionally biased region" description="Basic and acidic residues" evidence="1">
    <location>
        <begin position="13"/>
        <end position="26"/>
    </location>
</feature>
<evidence type="ECO:0000259" key="2">
    <source>
        <dbReference type="PROSITE" id="PS50404"/>
    </source>
</evidence>
<feature type="domain" description="GST N-terminal" evidence="2">
    <location>
        <begin position="51"/>
        <end position="122"/>
    </location>
</feature>
<dbReference type="PANTHER" id="PTHR12289">
    <property type="entry name" value="METAXIN RELATED"/>
    <property type="match status" value="1"/>
</dbReference>
<dbReference type="InterPro" id="IPR026928">
    <property type="entry name" value="FAX/IsoI-like"/>
</dbReference>
<dbReference type="EMBL" id="FYEH01000003">
    <property type="protein sequence ID" value="SNB63214.1"/>
    <property type="molecule type" value="Genomic_DNA"/>
</dbReference>
<accession>A0A212QU60</accession>
<dbReference type="Gene3D" id="1.20.1050.10">
    <property type="match status" value="1"/>
</dbReference>